<name>A0A8H3C1F4_9AGAM</name>
<dbReference type="EMBL" id="CAJMWW010000436">
    <property type="protein sequence ID" value="CAE6470913.1"/>
    <property type="molecule type" value="Genomic_DNA"/>
</dbReference>
<protein>
    <submittedName>
        <fullName evidence="1">Uncharacterized protein</fullName>
    </submittedName>
</protein>
<dbReference type="AlphaFoldDB" id="A0A8H3C1F4"/>
<evidence type="ECO:0000313" key="2">
    <source>
        <dbReference type="Proteomes" id="UP000663841"/>
    </source>
</evidence>
<comment type="caution">
    <text evidence="1">The sequence shown here is derived from an EMBL/GenBank/DDBJ whole genome shotgun (WGS) entry which is preliminary data.</text>
</comment>
<gene>
    <name evidence="1" type="ORF">RDB_LOCUS176867</name>
</gene>
<proteinExistence type="predicted"/>
<organism evidence="1 2">
    <name type="scientific">Rhizoctonia solani</name>
    <dbReference type="NCBI Taxonomy" id="456999"/>
    <lineage>
        <taxon>Eukaryota</taxon>
        <taxon>Fungi</taxon>
        <taxon>Dikarya</taxon>
        <taxon>Basidiomycota</taxon>
        <taxon>Agaricomycotina</taxon>
        <taxon>Agaricomycetes</taxon>
        <taxon>Cantharellales</taxon>
        <taxon>Ceratobasidiaceae</taxon>
        <taxon>Rhizoctonia</taxon>
    </lineage>
</organism>
<reference evidence="1" key="1">
    <citation type="submission" date="2021-01" db="EMBL/GenBank/DDBJ databases">
        <authorList>
            <person name="Kaushik A."/>
        </authorList>
    </citation>
    <scope>NUCLEOTIDE SEQUENCE</scope>
    <source>
        <strain evidence="1">AG3-T5</strain>
    </source>
</reference>
<sequence length="96" mass="10286">MEEDTLVVVIFGVFTLITADNSAATIVAEGLFILSAAENYLLVNNFEFAFKPTWDSILSNGTSYETIGNKDGGLTYGDYCSLQVGNSMLKLGLASC</sequence>
<dbReference type="Proteomes" id="UP000663841">
    <property type="component" value="Unassembled WGS sequence"/>
</dbReference>
<evidence type="ECO:0000313" key="1">
    <source>
        <dbReference type="EMBL" id="CAE6470913.1"/>
    </source>
</evidence>
<accession>A0A8H3C1F4</accession>